<reference evidence="5" key="1">
    <citation type="submission" date="2020-08" db="EMBL/GenBank/DDBJ databases">
        <title>Genome public.</title>
        <authorList>
            <person name="Liu C."/>
            <person name="Sun Q."/>
        </authorList>
    </citation>
    <scope>NUCLEOTIDE SEQUENCE</scope>
    <source>
        <strain evidence="5">NSJ-44</strain>
    </source>
</reference>
<dbReference type="PROSITE" id="PS51379">
    <property type="entry name" value="4FE4S_FER_2"/>
    <property type="match status" value="2"/>
</dbReference>
<dbReference type="PROSITE" id="PS00198">
    <property type="entry name" value="4FE4S_FER_1"/>
    <property type="match status" value="2"/>
</dbReference>
<dbReference type="RefSeq" id="WP_249284084.1">
    <property type="nucleotide sequence ID" value="NZ_JACRSO010000001.1"/>
</dbReference>
<keyword evidence="1" id="KW-0479">Metal-binding</keyword>
<dbReference type="InterPro" id="IPR026816">
    <property type="entry name" value="Flavodoxin_dom"/>
</dbReference>
<name>A0A926CXY3_9FIRM</name>
<dbReference type="Gene3D" id="3.40.50.360">
    <property type="match status" value="1"/>
</dbReference>
<sequence>MILYFSGTGNSAYVAKRIGKAIGDEVIDLFDKIKHHDFSQMRSSRPWVVVAPTYAWRIPRILQNYLERTSLTGNRNIYFVMTCGESIGNAEKYLKKLCAAKEMRYCGCAGITMPENYIALFTTPAKDEALQTIDQAESAIDRASLLIKSGDCFAPSHSSLSDRLNSGIVNDLFYPFVVHAKKFYVTDRCISCGKCTHVCPLGNVHLAEGKPVWGTHCTHCMACICRCPAEAIEYGKHSQGLPRYVCPKQS</sequence>
<dbReference type="InterPro" id="IPR017900">
    <property type="entry name" value="4Fe4S_Fe_S_CS"/>
</dbReference>
<dbReference type="AlphaFoldDB" id="A0A926CXY3"/>
<evidence type="ECO:0000313" key="6">
    <source>
        <dbReference type="Proteomes" id="UP000654279"/>
    </source>
</evidence>
<comment type="caution">
    <text evidence="5">The sequence shown here is derived from an EMBL/GenBank/DDBJ whole genome shotgun (WGS) entry which is preliminary data.</text>
</comment>
<keyword evidence="6" id="KW-1185">Reference proteome</keyword>
<evidence type="ECO:0000256" key="3">
    <source>
        <dbReference type="ARBA" id="ARBA00023014"/>
    </source>
</evidence>
<proteinExistence type="predicted"/>
<dbReference type="GO" id="GO:0051536">
    <property type="term" value="F:iron-sulfur cluster binding"/>
    <property type="evidence" value="ECO:0007669"/>
    <property type="project" value="UniProtKB-KW"/>
</dbReference>
<dbReference type="EMBL" id="JACRSO010000001">
    <property type="protein sequence ID" value="MBC8528022.1"/>
    <property type="molecule type" value="Genomic_DNA"/>
</dbReference>
<dbReference type="GO" id="GO:0046872">
    <property type="term" value="F:metal ion binding"/>
    <property type="evidence" value="ECO:0007669"/>
    <property type="project" value="UniProtKB-KW"/>
</dbReference>
<dbReference type="Pfam" id="PF12724">
    <property type="entry name" value="Flavodoxin_5"/>
    <property type="match status" value="1"/>
</dbReference>
<keyword evidence="3" id="KW-0411">Iron-sulfur</keyword>
<dbReference type="InterPro" id="IPR047964">
    <property type="entry name" value="EFR1-like"/>
</dbReference>
<dbReference type="SUPFAM" id="SSF54862">
    <property type="entry name" value="4Fe-4S ferredoxins"/>
    <property type="match status" value="1"/>
</dbReference>
<feature type="domain" description="4Fe-4S ferredoxin-type" evidence="4">
    <location>
        <begin position="180"/>
        <end position="209"/>
    </location>
</feature>
<dbReference type="Gene3D" id="3.30.70.20">
    <property type="match status" value="1"/>
</dbReference>
<dbReference type="SUPFAM" id="SSF52218">
    <property type="entry name" value="Flavoproteins"/>
    <property type="match status" value="1"/>
</dbReference>
<accession>A0A926CXY3</accession>
<organism evidence="5 6">
    <name type="scientific">Luoshenia tenuis</name>
    <dbReference type="NCBI Taxonomy" id="2763654"/>
    <lineage>
        <taxon>Bacteria</taxon>
        <taxon>Bacillati</taxon>
        <taxon>Bacillota</taxon>
        <taxon>Clostridia</taxon>
        <taxon>Christensenellales</taxon>
        <taxon>Christensenellaceae</taxon>
        <taxon>Luoshenia</taxon>
    </lineage>
</organism>
<evidence type="ECO:0000313" key="5">
    <source>
        <dbReference type="EMBL" id="MBC8528022.1"/>
    </source>
</evidence>
<dbReference type="NCBIfam" id="NF038196">
    <property type="entry name" value="ferrodoxin_EFR1"/>
    <property type="match status" value="1"/>
</dbReference>
<dbReference type="InterPro" id="IPR017896">
    <property type="entry name" value="4Fe4S_Fe-S-bd"/>
</dbReference>
<dbReference type="Pfam" id="PF00037">
    <property type="entry name" value="Fer4"/>
    <property type="match status" value="1"/>
</dbReference>
<gene>
    <name evidence="5" type="ORF">H8699_01030</name>
</gene>
<dbReference type="Proteomes" id="UP000654279">
    <property type="component" value="Unassembled WGS sequence"/>
</dbReference>
<evidence type="ECO:0000256" key="2">
    <source>
        <dbReference type="ARBA" id="ARBA00023004"/>
    </source>
</evidence>
<protein>
    <submittedName>
        <fullName evidence="5">4Fe-4S binding protein</fullName>
    </submittedName>
</protein>
<evidence type="ECO:0000259" key="4">
    <source>
        <dbReference type="PROSITE" id="PS51379"/>
    </source>
</evidence>
<evidence type="ECO:0000256" key="1">
    <source>
        <dbReference type="ARBA" id="ARBA00022723"/>
    </source>
</evidence>
<dbReference type="InterPro" id="IPR029039">
    <property type="entry name" value="Flavoprotein-like_sf"/>
</dbReference>
<feature type="domain" description="4Fe-4S ferredoxin-type" evidence="4">
    <location>
        <begin position="217"/>
        <end position="237"/>
    </location>
</feature>
<keyword evidence="2" id="KW-0408">Iron</keyword>